<evidence type="ECO:0000259" key="10">
    <source>
        <dbReference type="Pfam" id="PF00593"/>
    </source>
</evidence>
<keyword evidence="5 8" id="KW-0798">TonB box</keyword>
<evidence type="ECO:0000256" key="1">
    <source>
        <dbReference type="ARBA" id="ARBA00004571"/>
    </source>
</evidence>
<gene>
    <name evidence="12" type="ORF">ACFPME_07240</name>
</gene>
<dbReference type="PANTHER" id="PTHR30069:SF46">
    <property type="entry name" value="OAR PROTEIN"/>
    <property type="match status" value="1"/>
</dbReference>
<dbReference type="Proteomes" id="UP001596013">
    <property type="component" value="Unassembled WGS sequence"/>
</dbReference>
<dbReference type="Pfam" id="PF00593">
    <property type="entry name" value="TonB_dep_Rec_b-barrel"/>
    <property type="match status" value="1"/>
</dbReference>
<evidence type="ECO:0000256" key="3">
    <source>
        <dbReference type="ARBA" id="ARBA00022452"/>
    </source>
</evidence>
<feature type="chain" id="PRO_5045456875" evidence="9">
    <location>
        <begin position="43"/>
        <end position="1054"/>
    </location>
</feature>
<evidence type="ECO:0000256" key="7">
    <source>
        <dbReference type="ARBA" id="ARBA00023237"/>
    </source>
</evidence>
<evidence type="ECO:0000256" key="5">
    <source>
        <dbReference type="ARBA" id="ARBA00023077"/>
    </source>
</evidence>
<name>A0ABW0JKS7_9GAMM</name>
<dbReference type="Pfam" id="PF07715">
    <property type="entry name" value="Plug"/>
    <property type="match status" value="1"/>
</dbReference>
<evidence type="ECO:0000256" key="6">
    <source>
        <dbReference type="ARBA" id="ARBA00023136"/>
    </source>
</evidence>
<comment type="subcellular location">
    <subcellularLocation>
        <location evidence="1">Cell outer membrane</location>
        <topology evidence="1">Multi-pass membrane protein</topology>
    </subcellularLocation>
</comment>
<keyword evidence="13" id="KW-1185">Reference proteome</keyword>
<dbReference type="InterPro" id="IPR013784">
    <property type="entry name" value="Carb-bd-like_fold"/>
</dbReference>
<proteinExistence type="inferred from homology"/>
<evidence type="ECO:0000256" key="9">
    <source>
        <dbReference type="SAM" id="SignalP"/>
    </source>
</evidence>
<dbReference type="InterPro" id="IPR012910">
    <property type="entry name" value="Plug_dom"/>
</dbReference>
<keyword evidence="2" id="KW-0813">Transport</keyword>
<feature type="signal peptide" evidence="9">
    <location>
        <begin position="1"/>
        <end position="42"/>
    </location>
</feature>
<keyword evidence="3" id="KW-1134">Transmembrane beta strand</keyword>
<evidence type="ECO:0000313" key="13">
    <source>
        <dbReference type="Proteomes" id="UP001596013"/>
    </source>
</evidence>
<dbReference type="SUPFAM" id="SSF49452">
    <property type="entry name" value="Starch-binding domain-like"/>
    <property type="match status" value="1"/>
</dbReference>
<dbReference type="PANTHER" id="PTHR30069">
    <property type="entry name" value="TONB-DEPENDENT OUTER MEMBRANE RECEPTOR"/>
    <property type="match status" value="1"/>
</dbReference>
<organism evidence="12 13">
    <name type="scientific">Rhodanobacter umsongensis</name>
    <dbReference type="NCBI Taxonomy" id="633153"/>
    <lineage>
        <taxon>Bacteria</taxon>
        <taxon>Pseudomonadati</taxon>
        <taxon>Pseudomonadota</taxon>
        <taxon>Gammaproteobacteria</taxon>
        <taxon>Lysobacterales</taxon>
        <taxon>Rhodanobacteraceae</taxon>
        <taxon>Rhodanobacter</taxon>
    </lineage>
</organism>
<dbReference type="InterPro" id="IPR036942">
    <property type="entry name" value="Beta-barrel_TonB_sf"/>
</dbReference>
<protein>
    <submittedName>
        <fullName evidence="12">TonB-dependent receptor domain-containing protein</fullName>
    </submittedName>
</protein>
<keyword evidence="9" id="KW-0732">Signal</keyword>
<keyword evidence="4" id="KW-0812">Transmembrane</keyword>
<accession>A0ABW0JKS7</accession>
<keyword evidence="12" id="KW-0675">Receptor</keyword>
<comment type="similarity">
    <text evidence="8">Belongs to the TonB-dependent receptor family.</text>
</comment>
<keyword evidence="6 8" id="KW-0472">Membrane</keyword>
<evidence type="ECO:0000256" key="8">
    <source>
        <dbReference type="RuleBase" id="RU003357"/>
    </source>
</evidence>
<dbReference type="SUPFAM" id="SSF56935">
    <property type="entry name" value="Porins"/>
    <property type="match status" value="1"/>
</dbReference>
<evidence type="ECO:0000259" key="11">
    <source>
        <dbReference type="Pfam" id="PF07715"/>
    </source>
</evidence>
<evidence type="ECO:0000256" key="2">
    <source>
        <dbReference type="ARBA" id="ARBA00022448"/>
    </source>
</evidence>
<evidence type="ECO:0000256" key="4">
    <source>
        <dbReference type="ARBA" id="ARBA00022692"/>
    </source>
</evidence>
<dbReference type="EMBL" id="JBHSMK010000003">
    <property type="protein sequence ID" value="MFC5436346.1"/>
    <property type="molecule type" value="Genomic_DNA"/>
</dbReference>
<dbReference type="RefSeq" id="WP_377303595.1">
    <property type="nucleotide sequence ID" value="NZ_JBHSMK010000003.1"/>
</dbReference>
<feature type="domain" description="TonB-dependent receptor-like beta-barrel" evidence="10">
    <location>
        <begin position="488"/>
        <end position="690"/>
    </location>
</feature>
<feature type="domain" description="TonB-dependent receptor plug" evidence="11">
    <location>
        <begin position="147"/>
        <end position="252"/>
    </location>
</feature>
<dbReference type="Gene3D" id="2.170.130.10">
    <property type="entry name" value="TonB-dependent receptor, plug domain"/>
    <property type="match status" value="1"/>
</dbReference>
<reference evidence="13" key="1">
    <citation type="journal article" date="2019" name="Int. J. Syst. Evol. Microbiol.">
        <title>The Global Catalogue of Microorganisms (GCM) 10K type strain sequencing project: providing services to taxonomists for standard genome sequencing and annotation.</title>
        <authorList>
            <consortium name="The Broad Institute Genomics Platform"/>
            <consortium name="The Broad Institute Genome Sequencing Center for Infectious Disease"/>
            <person name="Wu L."/>
            <person name="Ma J."/>
        </authorList>
    </citation>
    <scope>NUCLEOTIDE SEQUENCE [LARGE SCALE GENOMIC DNA]</scope>
    <source>
        <strain evidence="13">JCM 17130</strain>
    </source>
</reference>
<comment type="caution">
    <text evidence="12">The sequence shown here is derived from an EMBL/GenBank/DDBJ whole genome shotgun (WGS) entry which is preliminary data.</text>
</comment>
<dbReference type="InterPro" id="IPR037066">
    <property type="entry name" value="Plug_dom_sf"/>
</dbReference>
<keyword evidence="7" id="KW-0998">Cell outer membrane</keyword>
<dbReference type="Gene3D" id="2.40.170.20">
    <property type="entry name" value="TonB-dependent receptor, beta-barrel domain"/>
    <property type="match status" value="1"/>
</dbReference>
<sequence length="1054" mass="114459">MKSSKHVDTQFRGHRLAPSALSLAVVATLSLCGMAATMPVHAQATTGSIFGQAQPGETVVIQSTSGISRQVVVDSTGHYAASSLPLGDYTVVLQQNGQTVESRSNIILRVGAGTEVSFGEAANAQNLQGVTVVANALPSIDVSGVDSRTVITAAQLARLPLARSAEAIALLAPGVVEGSDTFMGMGMGASSPRKFVSFGGSSVTENAYYINGFNTTDPISGFGGLSLPYGSIDQQEILNGGYGAAYGRSDGGVISQVGKRGTNEWHFGGQVLWKPKTLQGDPRNIYYGAGSPKAGQLYWRRNDNKSNITTVDAYVGGPLIKDKLFLFASVEGERIQGNGASSGTPSGAIGEPAGVGINAPPTYNNHTRLDDPKWYAKLDWNINDSNLLELTGASNKSSYRGNLYQYDYATGQQGPFDHHDFQIKDGSDLYLAKFTSYITDSLTFSALYGKMKGTHYNELPGYDPTLIPVLGQTSQNPDIVGAGGGFGNAQTTNPLFDPQHVTKNTNLRLDLSYKLGNHTLTAGIDNQNVRDIHDGQFPSGPGYAWAYASGDPNSWIAGGPDANGPGWQGYPWVRPPGQYPGGQTGYYVSKQIFANSASVRVKQQAQYIEDAWQITDRWLVKLGLRNDQFTNYNGVGTPYLRLTGGQLAPRLGFSWDVNGDSSFKVYGNAGRYYLAVPASVALRSAGSSTFTNVYYTYTGIDPSTGYPTGLTPIDTYRGLEQPISANLEYGNPRDPKTAAATNIKSEYQDELILGFDRKLGDAWVYGAKGTWRKLGRAIDDWGDTGRIAAKMAELGMNDYDPVNGIQGSYLINPGKNPIIQIPKLSGGYYQVPLDWKKDMGFNTSLKRKYYALDLYLEHPFDGKWYGKIDYLWSHNFGNTEGQVRSDIGQTDVSATVDWDYAQVMDYANGSLSNDRRHQIKAYGYYQLTPEWMLSGNAALLSGAPKTCLGFYGADQTNPGLGYGSFYHFCGGTPVSPGYKREAWTYLLSLGAEYRPDWADHRLAFHLQVNNVLDQQRITQHNGRYGSSAKVRPTYDLPLSTQQPRSVQLGITYDY</sequence>
<dbReference type="InterPro" id="IPR000531">
    <property type="entry name" value="Beta-barrel_TonB"/>
</dbReference>
<evidence type="ECO:0000313" key="12">
    <source>
        <dbReference type="EMBL" id="MFC5436346.1"/>
    </source>
</evidence>
<dbReference type="InterPro" id="IPR039426">
    <property type="entry name" value="TonB-dep_rcpt-like"/>
</dbReference>